<protein>
    <submittedName>
        <fullName evidence="2">Uncharacterized protein</fullName>
    </submittedName>
</protein>
<name>A0A916XQ94_9BURK</name>
<dbReference type="Proteomes" id="UP000637423">
    <property type="component" value="Unassembled WGS sequence"/>
</dbReference>
<reference evidence="2" key="2">
    <citation type="submission" date="2020-09" db="EMBL/GenBank/DDBJ databases">
        <authorList>
            <person name="Sun Q."/>
            <person name="Zhou Y."/>
        </authorList>
    </citation>
    <scope>NUCLEOTIDE SEQUENCE</scope>
    <source>
        <strain evidence="2">CGMCC 1.10998</strain>
    </source>
</reference>
<evidence type="ECO:0000313" key="2">
    <source>
        <dbReference type="EMBL" id="GGC95501.1"/>
    </source>
</evidence>
<accession>A0A916XQ94</accession>
<dbReference type="AlphaFoldDB" id="A0A916XQ94"/>
<keyword evidence="1" id="KW-0732">Signal</keyword>
<evidence type="ECO:0000313" key="3">
    <source>
        <dbReference type="Proteomes" id="UP000637423"/>
    </source>
</evidence>
<dbReference type="RefSeq" id="WP_188568730.1">
    <property type="nucleotide sequence ID" value="NZ_BMED01000006.1"/>
</dbReference>
<feature type="chain" id="PRO_5037793030" evidence="1">
    <location>
        <begin position="32"/>
        <end position="112"/>
    </location>
</feature>
<keyword evidence="3" id="KW-1185">Reference proteome</keyword>
<feature type="signal peptide" evidence="1">
    <location>
        <begin position="1"/>
        <end position="31"/>
    </location>
</feature>
<evidence type="ECO:0000256" key="1">
    <source>
        <dbReference type="SAM" id="SignalP"/>
    </source>
</evidence>
<proteinExistence type="predicted"/>
<gene>
    <name evidence="2" type="ORF">GCM10011396_48590</name>
</gene>
<sequence length="112" mass="12287">MKTESKFQVFTVLTGALVGAVFVAGSAFHNAAGVQAQAEQIPTVTITAKRMTNEEKHAYDMEQLQQQASVEQTVFITAKRLTAEQKQAMLEEELRLQSTIAKEAMRTAQKAG</sequence>
<comment type="caution">
    <text evidence="2">The sequence shown here is derived from an EMBL/GenBank/DDBJ whole genome shotgun (WGS) entry which is preliminary data.</text>
</comment>
<reference evidence="2" key="1">
    <citation type="journal article" date="2014" name="Int. J. Syst. Evol. Microbiol.">
        <title>Complete genome sequence of Corynebacterium casei LMG S-19264T (=DSM 44701T), isolated from a smear-ripened cheese.</title>
        <authorList>
            <consortium name="US DOE Joint Genome Institute (JGI-PGF)"/>
            <person name="Walter F."/>
            <person name="Albersmeier A."/>
            <person name="Kalinowski J."/>
            <person name="Ruckert C."/>
        </authorList>
    </citation>
    <scope>NUCLEOTIDE SEQUENCE</scope>
    <source>
        <strain evidence="2">CGMCC 1.10998</strain>
    </source>
</reference>
<organism evidence="2 3">
    <name type="scientific">Undibacterium terreum</name>
    <dbReference type="NCBI Taxonomy" id="1224302"/>
    <lineage>
        <taxon>Bacteria</taxon>
        <taxon>Pseudomonadati</taxon>
        <taxon>Pseudomonadota</taxon>
        <taxon>Betaproteobacteria</taxon>
        <taxon>Burkholderiales</taxon>
        <taxon>Oxalobacteraceae</taxon>
        <taxon>Undibacterium</taxon>
    </lineage>
</organism>
<dbReference type="EMBL" id="BMED01000006">
    <property type="protein sequence ID" value="GGC95501.1"/>
    <property type="molecule type" value="Genomic_DNA"/>
</dbReference>